<reference evidence="2 3" key="1">
    <citation type="submission" date="2021-06" db="EMBL/GenBank/DDBJ databases">
        <title>Falsochrobactrum tianjin sp.nov., a new petroleum-degrading bacteria isolated from oily soils.</title>
        <authorList>
            <person name="Chen G."/>
            <person name="Chen H."/>
            <person name="Tian J."/>
            <person name="Qing J."/>
            <person name="Zhong L."/>
            <person name="Ma W."/>
            <person name="Song Y."/>
            <person name="Cui X."/>
            <person name="Yan B."/>
        </authorList>
    </citation>
    <scope>NUCLEOTIDE SEQUENCE [LARGE SCALE GENOMIC DNA]</scope>
    <source>
        <strain evidence="2 3">TDYN1</strain>
    </source>
</reference>
<keyword evidence="3" id="KW-1185">Reference proteome</keyword>
<organism evidence="2 3">
    <name type="scientific">Falsochrobactrum tianjinense</name>
    <dbReference type="NCBI Taxonomy" id="2706015"/>
    <lineage>
        <taxon>Bacteria</taxon>
        <taxon>Pseudomonadati</taxon>
        <taxon>Pseudomonadota</taxon>
        <taxon>Alphaproteobacteria</taxon>
        <taxon>Hyphomicrobiales</taxon>
        <taxon>Brucellaceae</taxon>
        <taxon>Falsochrobactrum</taxon>
    </lineage>
</organism>
<feature type="transmembrane region" description="Helical" evidence="1">
    <location>
        <begin position="77"/>
        <end position="94"/>
    </location>
</feature>
<name>A0A949PQL7_9HYPH</name>
<evidence type="ECO:0000313" key="3">
    <source>
        <dbReference type="Proteomes" id="UP000752297"/>
    </source>
</evidence>
<dbReference type="RefSeq" id="WP_217679021.1">
    <property type="nucleotide sequence ID" value="NZ_JAHRVA010000009.1"/>
</dbReference>
<keyword evidence="1" id="KW-0472">Membrane</keyword>
<dbReference type="AlphaFoldDB" id="A0A949PQL7"/>
<accession>A0A949PQL7</accession>
<comment type="caution">
    <text evidence="2">The sequence shown here is derived from an EMBL/GenBank/DDBJ whole genome shotgun (WGS) entry which is preliminary data.</text>
</comment>
<dbReference type="Proteomes" id="UP000752297">
    <property type="component" value="Unassembled WGS sequence"/>
</dbReference>
<dbReference type="EMBL" id="JAHRVA010000009">
    <property type="protein sequence ID" value="MBV2145037.1"/>
    <property type="molecule type" value="Genomic_DNA"/>
</dbReference>
<evidence type="ECO:0000256" key="1">
    <source>
        <dbReference type="SAM" id="Phobius"/>
    </source>
</evidence>
<evidence type="ECO:0000313" key="2">
    <source>
        <dbReference type="EMBL" id="MBV2145037.1"/>
    </source>
</evidence>
<keyword evidence="1" id="KW-0812">Transmembrane</keyword>
<proteinExistence type="predicted"/>
<gene>
    <name evidence="2" type="ORF">KUG47_16195</name>
</gene>
<keyword evidence="1" id="KW-1133">Transmembrane helix</keyword>
<protein>
    <submittedName>
        <fullName evidence="2">Uncharacterized protein</fullName>
    </submittedName>
</protein>
<sequence length="107" mass="11972">MIRFVLRSFAVVFLALAVIFAILDGARSVGASHFVTRPLLAIWTRGAPEALDGAERFVTHYIGASVWEKILIPVLEQPGWIFFGALAFLFYAIGHRRKQPLGRFTAR</sequence>